<organism evidence="1 2">
    <name type="scientific">Parasponia andersonii</name>
    <name type="common">Sponia andersonii</name>
    <dbReference type="NCBI Taxonomy" id="3476"/>
    <lineage>
        <taxon>Eukaryota</taxon>
        <taxon>Viridiplantae</taxon>
        <taxon>Streptophyta</taxon>
        <taxon>Embryophyta</taxon>
        <taxon>Tracheophyta</taxon>
        <taxon>Spermatophyta</taxon>
        <taxon>Magnoliopsida</taxon>
        <taxon>eudicotyledons</taxon>
        <taxon>Gunneridae</taxon>
        <taxon>Pentapetalae</taxon>
        <taxon>rosids</taxon>
        <taxon>fabids</taxon>
        <taxon>Rosales</taxon>
        <taxon>Cannabaceae</taxon>
        <taxon>Parasponia</taxon>
    </lineage>
</organism>
<reference evidence="2" key="1">
    <citation type="submission" date="2016-06" db="EMBL/GenBank/DDBJ databases">
        <title>Parallel loss of symbiosis genes in relatives of nitrogen-fixing non-legume Parasponia.</title>
        <authorList>
            <person name="Van Velzen R."/>
            <person name="Holmer R."/>
            <person name="Bu F."/>
            <person name="Rutten L."/>
            <person name="Van Zeijl A."/>
            <person name="Liu W."/>
            <person name="Santuari L."/>
            <person name="Cao Q."/>
            <person name="Sharma T."/>
            <person name="Shen D."/>
            <person name="Roswanjaya Y."/>
            <person name="Wardhani T."/>
            <person name="Kalhor M.S."/>
            <person name="Jansen J."/>
            <person name="Van den Hoogen J."/>
            <person name="Gungor B."/>
            <person name="Hartog M."/>
            <person name="Hontelez J."/>
            <person name="Verver J."/>
            <person name="Yang W.-C."/>
            <person name="Schijlen E."/>
            <person name="Repin R."/>
            <person name="Schilthuizen M."/>
            <person name="Schranz E."/>
            <person name="Heidstra R."/>
            <person name="Miyata K."/>
            <person name="Fedorova E."/>
            <person name="Kohlen W."/>
            <person name="Bisseling T."/>
            <person name="Smit S."/>
            <person name="Geurts R."/>
        </authorList>
    </citation>
    <scope>NUCLEOTIDE SEQUENCE [LARGE SCALE GENOMIC DNA]</scope>
    <source>
        <strain evidence="2">cv. WU1-14</strain>
    </source>
</reference>
<evidence type="ECO:0000313" key="1">
    <source>
        <dbReference type="EMBL" id="PON79453.1"/>
    </source>
</evidence>
<comment type="caution">
    <text evidence="1">The sequence shown here is derived from an EMBL/GenBank/DDBJ whole genome shotgun (WGS) entry which is preliminary data.</text>
</comment>
<protein>
    <submittedName>
        <fullName evidence="1">Uncharacterized protein</fullName>
    </submittedName>
</protein>
<dbReference type="EMBL" id="JXTB01000004">
    <property type="protein sequence ID" value="PON79453.1"/>
    <property type="molecule type" value="Genomic_DNA"/>
</dbReference>
<accession>A0A2P5E1Q0</accession>
<name>A0A2P5E1Q0_PARAD</name>
<feature type="non-terminal residue" evidence="1">
    <location>
        <position position="1"/>
    </location>
</feature>
<dbReference type="Proteomes" id="UP000237105">
    <property type="component" value="Unassembled WGS sequence"/>
</dbReference>
<sequence length="51" mass="5780">HKFQLVMFDEVITKVNMVSSLLSSSRCYKTILNKANLVAGGLWKQGEKLPR</sequence>
<evidence type="ECO:0000313" key="2">
    <source>
        <dbReference type="Proteomes" id="UP000237105"/>
    </source>
</evidence>
<proteinExistence type="predicted"/>
<keyword evidence="2" id="KW-1185">Reference proteome</keyword>
<dbReference type="AlphaFoldDB" id="A0A2P5E1Q0"/>
<gene>
    <name evidence="1" type="ORF">PanWU01x14_011880</name>
</gene>